<dbReference type="InterPro" id="IPR011256">
    <property type="entry name" value="Reg_factor_effector_dom_sf"/>
</dbReference>
<evidence type="ECO:0000259" key="3">
    <source>
        <dbReference type="PROSITE" id="PS01124"/>
    </source>
</evidence>
<evidence type="ECO:0000313" key="4">
    <source>
        <dbReference type="EMBL" id="AHB49675.1"/>
    </source>
</evidence>
<dbReference type="SMART" id="SM00871">
    <property type="entry name" value="AraC_E_bind"/>
    <property type="match status" value="1"/>
</dbReference>
<dbReference type="AlphaFoldDB" id="V5SI00"/>
<dbReference type="Gene3D" id="1.10.10.60">
    <property type="entry name" value="Homeodomain-like"/>
    <property type="match status" value="2"/>
</dbReference>
<dbReference type="InterPro" id="IPR029442">
    <property type="entry name" value="GyrI-like"/>
</dbReference>
<keyword evidence="2" id="KW-0804">Transcription</keyword>
<dbReference type="GO" id="GO:0003700">
    <property type="term" value="F:DNA-binding transcription factor activity"/>
    <property type="evidence" value="ECO:0007669"/>
    <property type="project" value="InterPro"/>
</dbReference>
<feature type="domain" description="HTH araC/xylS-type" evidence="3">
    <location>
        <begin position="6"/>
        <end position="104"/>
    </location>
</feature>
<dbReference type="PANTHER" id="PTHR40055">
    <property type="entry name" value="TRANSCRIPTIONAL REGULATOR YGIV-RELATED"/>
    <property type="match status" value="1"/>
</dbReference>
<dbReference type="InterPro" id="IPR010499">
    <property type="entry name" value="AraC_E-bd"/>
</dbReference>
<dbReference type="InterPro" id="IPR050908">
    <property type="entry name" value="SmbC-like"/>
</dbReference>
<dbReference type="Proteomes" id="UP000018542">
    <property type="component" value="Chromosome"/>
</dbReference>
<evidence type="ECO:0000256" key="2">
    <source>
        <dbReference type="ARBA" id="ARBA00023163"/>
    </source>
</evidence>
<dbReference type="STRING" id="1029756.W911_16750"/>
<dbReference type="SMART" id="SM00342">
    <property type="entry name" value="HTH_ARAC"/>
    <property type="match status" value="1"/>
</dbReference>
<dbReference type="PATRIC" id="fig|1029756.8.peg.3489"/>
<dbReference type="InterPro" id="IPR018060">
    <property type="entry name" value="HTH_AraC"/>
</dbReference>
<dbReference type="GO" id="GO:0043565">
    <property type="term" value="F:sequence-specific DNA binding"/>
    <property type="evidence" value="ECO:0007669"/>
    <property type="project" value="InterPro"/>
</dbReference>
<sequence length="276" mass="31804">MDPRIAKAMLMLEERMSEDLRIEDIAKMLGLSLHHFHRLFVSESGETPAGYLRRIRLDSAALQLQWSDQPSRSIGHLRGYASQAAFTRAFRDRFGVTPLEYRKAFRRQQRCHCDTIGAFEISVREVESFLVLSRRFIGDISSIPQYWERFLEQLPPAQLYPASAVYLGLLHDDPDVTPEHQTRYDCAITVPQDWRDRASSENLGLNITTTRAGLYACLDHVGPPDSIPGSYDLLCRTWLPRSGYHATDDPAVELHYVPRHRQNPQQRRFTILLPIE</sequence>
<dbReference type="EMBL" id="CP006912">
    <property type="protein sequence ID" value="AHB49675.1"/>
    <property type="molecule type" value="Genomic_DNA"/>
</dbReference>
<dbReference type="Pfam" id="PF06445">
    <property type="entry name" value="GyrI-like"/>
    <property type="match status" value="1"/>
</dbReference>
<name>V5SI00_9HYPH</name>
<reference evidence="4 5" key="1">
    <citation type="journal article" date="2014" name="Genome Announc.">
        <title>Complete Genome Sequence of Hyphomicrobium nitrativorans Strain NL23, a Denitrifying Bacterium Isolated from Biofilm of a Methanol-Fed Denitrification System Treating Seawater at the Montreal Biodome.</title>
        <authorList>
            <person name="Martineau C."/>
            <person name="Villeneuve C."/>
            <person name="Mauffrey F."/>
            <person name="Villemur R."/>
        </authorList>
    </citation>
    <scope>NUCLEOTIDE SEQUENCE [LARGE SCALE GENOMIC DNA]</scope>
    <source>
        <strain evidence="4">NL23</strain>
    </source>
</reference>
<protein>
    <submittedName>
        <fullName evidence="4">AraC family transcriptional regulator</fullName>
    </submittedName>
</protein>
<evidence type="ECO:0000313" key="5">
    <source>
        <dbReference type="Proteomes" id="UP000018542"/>
    </source>
</evidence>
<dbReference type="KEGG" id="hni:W911_16750"/>
<proteinExistence type="predicted"/>
<keyword evidence="5" id="KW-1185">Reference proteome</keyword>
<keyword evidence="1" id="KW-0805">Transcription regulation</keyword>
<dbReference type="PANTHER" id="PTHR40055:SF1">
    <property type="entry name" value="TRANSCRIPTIONAL REGULATOR YGIV-RELATED"/>
    <property type="match status" value="1"/>
</dbReference>
<dbReference type="SUPFAM" id="SSF46689">
    <property type="entry name" value="Homeodomain-like"/>
    <property type="match status" value="2"/>
</dbReference>
<accession>V5SI00</accession>
<dbReference type="HOGENOM" id="CLU_000445_81_1_5"/>
<dbReference type="InterPro" id="IPR009057">
    <property type="entry name" value="Homeodomain-like_sf"/>
</dbReference>
<dbReference type="Gene3D" id="3.20.80.10">
    <property type="entry name" value="Regulatory factor, effector binding domain"/>
    <property type="match status" value="1"/>
</dbReference>
<dbReference type="PROSITE" id="PS01124">
    <property type="entry name" value="HTH_ARAC_FAMILY_2"/>
    <property type="match status" value="1"/>
</dbReference>
<organism evidence="4 5">
    <name type="scientific">Hyphomicrobium nitrativorans NL23</name>
    <dbReference type="NCBI Taxonomy" id="1029756"/>
    <lineage>
        <taxon>Bacteria</taxon>
        <taxon>Pseudomonadati</taxon>
        <taxon>Pseudomonadota</taxon>
        <taxon>Alphaproteobacteria</taxon>
        <taxon>Hyphomicrobiales</taxon>
        <taxon>Hyphomicrobiaceae</taxon>
        <taxon>Hyphomicrobium</taxon>
    </lineage>
</organism>
<dbReference type="Pfam" id="PF12833">
    <property type="entry name" value="HTH_18"/>
    <property type="match status" value="1"/>
</dbReference>
<gene>
    <name evidence="4" type="ORF">W911_16750</name>
</gene>
<evidence type="ECO:0000256" key="1">
    <source>
        <dbReference type="ARBA" id="ARBA00023015"/>
    </source>
</evidence>
<dbReference type="SUPFAM" id="SSF55136">
    <property type="entry name" value="Probable bacterial effector-binding domain"/>
    <property type="match status" value="1"/>
</dbReference>